<evidence type="ECO:0000259" key="3">
    <source>
        <dbReference type="Pfam" id="PF07244"/>
    </source>
</evidence>
<comment type="caution">
    <text evidence="4">The sequence shown here is derived from an EMBL/GenBank/DDBJ whole genome shotgun (WGS) entry which is preliminary data.</text>
</comment>
<name>A0A918PWJ5_9BACT</name>
<reference evidence="4" key="2">
    <citation type="submission" date="2020-09" db="EMBL/GenBank/DDBJ databases">
        <authorList>
            <person name="Sun Q."/>
            <person name="Kim S."/>
        </authorList>
    </citation>
    <scope>NUCLEOTIDE SEQUENCE</scope>
    <source>
        <strain evidence="4">KCTC 12368</strain>
    </source>
</reference>
<dbReference type="Pfam" id="PF07244">
    <property type="entry name" value="POTRA"/>
    <property type="match status" value="1"/>
</dbReference>
<keyword evidence="1" id="KW-0472">Membrane</keyword>
<dbReference type="InterPro" id="IPR039910">
    <property type="entry name" value="D15-like"/>
</dbReference>
<dbReference type="GO" id="GO:0019867">
    <property type="term" value="C:outer membrane"/>
    <property type="evidence" value="ECO:0007669"/>
    <property type="project" value="InterPro"/>
</dbReference>
<dbReference type="InterPro" id="IPR010827">
    <property type="entry name" value="BamA/TamA_POTRA"/>
</dbReference>
<feature type="domain" description="POTRA" evidence="3">
    <location>
        <begin position="161"/>
        <end position="208"/>
    </location>
</feature>
<dbReference type="Gene3D" id="3.10.20.310">
    <property type="entry name" value="membrane protein fhac"/>
    <property type="match status" value="1"/>
</dbReference>
<dbReference type="EMBL" id="BMWX01000002">
    <property type="protein sequence ID" value="GGZ23103.1"/>
    <property type="molecule type" value="Genomic_DNA"/>
</dbReference>
<dbReference type="PANTHER" id="PTHR12815:SF18">
    <property type="entry name" value="SORTING AND ASSEMBLY MACHINERY COMPONENT 50 HOMOLOG"/>
    <property type="match status" value="1"/>
</dbReference>
<reference evidence="4" key="1">
    <citation type="journal article" date="2014" name="Int. J. Syst. Evol. Microbiol.">
        <title>Complete genome sequence of Corynebacterium casei LMG S-19264T (=DSM 44701T), isolated from a smear-ripened cheese.</title>
        <authorList>
            <consortium name="US DOE Joint Genome Institute (JGI-PGF)"/>
            <person name="Walter F."/>
            <person name="Albersmeier A."/>
            <person name="Kalinowski J."/>
            <person name="Ruckert C."/>
        </authorList>
    </citation>
    <scope>NUCLEOTIDE SEQUENCE</scope>
    <source>
        <strain evidence="4">KCTC 12368</strain>
    </source>
</reference>
<keyword evidence="5" id="KW-1185">Reference proteome</keyword>
<dbReference type="Proteomes" id="UP000619457">
    <property type="component" value="Unassembled WGS sequence"/>
</dbReference>
<evidence type="ECO:0000256" key="1">
    <source>
        <dbReference type="ARBA" id="ARBA00022452"/>
    </source>
</evidence>
<evidence type="ECO:0000256" key="2">
    <source>
        <dbReference type="ARBA" id="ARBA00022692"/>
    </source>
</evidence>
<proteinExistence type="predicted"/>
<keyword evidence="2" id="KW-0812">Transmembrane</keyword>
<dbReference type="AlphaFoldDB" id="A0A918PWJ5"/>
<evidence type="ECO:0000313" key="4">
    <source>
        <dbReference type="EMBL" id="GGZ23103.1"/>
    </source>
</evidence>
<accession>A0A918PWJ5</accession>
<dbReference type="PANTHER" id="PTHR12815">
    <property type="entry name" value="SORTING AND ASSEMBLY MACHINERY SAMM50 PROTEIN FAMILY MEMBER"/>
    <property type="match status" value="1"/>
</dbReference>
<sequence>MKKVLLILIIFCLTAEGFCQDSISYSYSIKGGYEEQGRFDQVDSLAMMEVIRLRLWREGYFAYSISVNGESIDISTGSPLKWLALEPGNVPEGILEAIGYKAYDFRGQPLDYEQFMSLYEKLLAWHDNHGFPFASIALDSIRQEDYSLEASFDLSPGPQITFDSLRVNGNARIKTSAWSRRLGLQYGDPYSEQKVNQAASQLNNKPYFVLQGPIQRSFQNSQATLYLPINNRRINTIDGIIGFLPNETEENKMLITGQFDLEIYNPTGRGREYALHWQRLSQYSQTLEINALEPMIFKTPIDLSIHFGLLKQDTTFINRDFILSFGYPLYANATIEFFSRWQSGDLLSVPEITDSMDLPDILDYRYHNYGLKLSYVRLDNRILPRSGISLEGEAGIGNKEILQNTQIPEEYYEGVDQEAIQAYSQVHFNFYSQLRPQLSAYIGLHGGYIEGNNLLRNDMFRLGGLQTIRGFNENFFFTNRYVYANFEPRFYFENESYFLLFTDMGLLGSKSITTKSENDQVISFGAGLNLSTQGGMFRFLYGVGRSADQKIGFNYGKIHFGYIGRF</sequence>
<keyword evidence="1" id="KW-1134">Transmembrane beta strand</keyword>
<gene>
    <name evidence="4" type="ORF">GCM10007049_14980</name>
</gene>
<organism evidence="4 5">
    <name type="scientific">Echinicola pacifica</name>
    <dbReference type="NCBI Taxonomy" id="346377"/>
    <lineage>
        <taxon>Bacteria</taxon>
        <taxon>Pseudomonadati</taxon>
        <taxon>Bacteroidota</taxon>
        <taxon>Cytophagia</taxon>
        <taxon>Cytophagales</taxon>
        <taxon>Cyclobacteriaceae</taxon>
        <taxon>Echinicola</taxon>
    </lineage>
</organism>
<dbReference type="Gene3D" id="2.40.160.50">
    <property type="entry name" value="membrane protein fhac: a member of the omp85/tpsb transporter family"/>
    <property type="match status" value="1"/>
</dbReference>
<protein>
    <submittedName>
        <fullName evidence="4">Membrane protein</fullName>
    </submittedName>
</protein>
<dbReference type="RefSeq" id="WP_018471934.1">
    <property type="nucleotide sequence ID" value="NZ_BMWX01000002.1"/>
</dbReference>
<evidence type="ECO:0000313" key="5">
    <source>
        <dbReference type="Proteomes" id="UP000619457"/>
    </source>
</evidence>